<protein>
    <submittedName>
        <fullName evidence="1">Uncharacterized protein</fullName>
    </submittedName>
</protein>
<reference evidence="1 2" key="1">
    <citation type="journal article" date="2013" name="Genome Announc.">
        <title>Whole-Genome Sequence of the Clinical Strain Corynebacterium argentoratense DSM 44202, Isolated from a Human Throat Specimen.</title>
        <authorList>
            <person name="Bomholt C."/>
            <person name="Glaub A."/>
            <person name="Gravermann K."/>
            <person name="Albersmeier A."/>
            <person name="Brinkrolf K."/>
            <person name="Ruckert C."/>
            <person name="Tauch A."/>
        </authorList>
    </citation>
    <scope>NUCLEOTIDE SEQUENCE [LARGE SCALE GENOMIC DNA]</scope>
    <source>
        <strain evidence="1">DSM 44202</strain>
    </source>
</reference>
<organism evidence="1 2">
    <name type="scientific">Corynebacterium argentoratense DSM 44202</name>
    <dbReference type="NCBI Taxonomy" id="1348662"/>
    <lineage>
        <taxon>Bacteria</taxon>
        <taxon>Bacillati</taxon>
        <taxon>Actinomycetota</taxon>
        <taxon>Actinomycetes</taxon>
        <taxon>Mycobacteriales</taxon>
        <taxon>Corynebacteriaceae</taxon>
        <taxon>Corynebacterium</taxon>
    </lineage>
</organism>
<sequence>MSVACDIVGSESAAACTIPLLPERGAHAELVARTAVLLPEVYCEVGARSWVLTDRPQLTTRRAVDTWRWDLDACEQQWGQRDVIVSVMGPWSLATALELPNGHRAVTDPGARRDLNQALEAGVAEAVAGLSARFGGAVQVVLEEPWVPALLQGSVPDTSDFDELAAVPQYEISKALDALAVGPAWLDCASLATLLQWEGPVTFDPLGLKGTAGFDAAAELLSVDKGVRLTLSVDELMGAGDDAARGVAVRVARFVDMLGVGREMLQRIAVCAKDGGDALGLAGAIAVAREATDMLHRDAGDL</sequence>
<name>U3GWS9_9CORY</name>
<accession>U3GWS9</accession>
<dbReference type="SUPFAM" id="SSF51726">
    <property type="entry name" value="UROD/MetE-like"/>
    <property type="match status" value="1"/>
</dbReference>
<dbReference type="AlphaFoldDB" id="U3GWS9"/>
<gene>
    <name evidence="1" type="ORF">CARG_03905</name>
</gene>
<dbReference type="PATRIC" id="fig|1348662.3.peg.768"/>
<dbReference type="InterPro" id="IPR038071">
    <property type="entry name" value="UROD/MetE-like_sf"/>
</dbReference>
<dbReference type="STRING" id="1348662.CARG_03905"/>
<dbReference type="Proteomes" id="UP000016943">
    <property type="component" value="Chromosome"/>
</dbReference>
<evidence type="ECO:0000313" key="2">
    <source>
        <dbReference type="Proteomes" id="UP000016943"/>
    </source>
</evidence>
<dbReference type="eggNOG" id="COG0620">
    <property type="taxonomic scope" value="Bacteria"/>
</dbReference>
<dbReference type="KEGG" id="caz:CARG_03905"/>
<dbReference type="EMBL" id="CP006365">
    <property type="protein sequence ID" value="AGU14928.1"/>
    <property type="molecule type" value="Genomic_DNA"/>
</dbReference>
<keyword evidence="2" id="KW-1185">Reference proteome</keyword>
<proteinExistence type="predicted"/>
<evidence type="ECO:0000313" key="1">
    <source>
        <dbReference type="EMBL" id="AGU14928.1"/>
    </source>
</evidence>
<dbReference type="HOGENOM" id="CLU_065357_0_0_11"/>